<evidence type="ECO:0000313" key="1">
    <source>
        <dbReference type="EMBL" id="ETM54808.1"/>
    </source>
</evidence>
<name>W2P3K5_PHYNI</name>
<proteinExistence type="predicted"/>
<sequence length="76" mass="7979">MSTLAGVVSATDQVLAADVVASSLLSQPPLQPSPLCGAGFLYGVMKEVVYCVMPEGMKLVVDFDCLELVKAIYGLK</sequence>
<organism evidence="1">
    <name type="scientific">Phytophthora nicotianae</name>
    <name type="common">Potato buckeye rot agent</name>
    <name type="synonym">Phytophthora parasitica</name>
    <dbReference type="NCBI Taxonomy" id="4792"/>
    <lineage>
        <taxon>Eukaryota</taxon>
        <taxon>Sar</taxon>
        <taxon>Stramenopiles</taxon>
        <taxon>Oomycota</taxon>
        <taxon>Peronosporomycetes</taxon>
        <taxon>Peronosporales</taxon>
        <taxon>Peronosporaceae</taxon>
        <taxon>Phytophthora</taxon>
    </lineage>
</organism>
<dbReference type="EMBL" id="KI690909">
    <property type="protein sequence ID" value="ETM54808.1"/>
    <property type="molecule type" value="Genomic_DNA"/>
</dbReference>
<protein>
    <submittedName>
        <fullName evidence="1">Uncharacterized protein</fullName>
    </submittedName>
</protein>
<accession>W2P3K5</accession>
<dbReference type="AlphaFoldDB" id="W2P3K5"/>
<gene>
    <name evidence="1" type="ORF">L914_01906</name>
</gene>
<dbReference type="Proteomes" id="UP000054532">
    <property type="component" value="Unassembled WGS sequence"/>
</dbReference>
<reference evidence="1" key="1">
    <citation type="submission" date="2013-11" db="EMBL/GenBank/DDBJ databases">
        <title>The Genome Sequence of Phytophthora parasitica IAC_01/95.</title>
        <authorList>
            <consortium name="The Broad Institute Genomics Platform"/>
            <person name="Russ C."/>
            <person name="Tyler B."/>
            <person name="Panabieres F."/>
            <person name="Shan W."/>
            <person name="Tripathy S."/>
            <person name="Grunwald N."/>
            <person name="Machado M."/>
            <person name="Johnson C.S."/>
            <person name="Arredondo F."/>
            <person name="Hong C."/>
            <person name="Coffey M."/>
            <person name="Young S.K."/>
            <person name="Zeng Q."/>
            <person name="Gargeya S."/>
            <person name="Fitzgerald M."/>
            <person name="Abouelleil A."/>
            <person name="Alvarado L."/>
            <person name="Chapman S.B."/>
            <person name="Gainer-Dewar J."/>
            <person name="Goldberg J."/>
            <person name="Griggs A."/>
            <person name="Gujja S."/>
            <person name="Hansen M."/>
            <person name="Howarth C."/>
            <person name="Imamovic A."/>
            <person name="Ireland A."/>
            <person name="Larimer J."/>
            <person name="McCowan C."/>
            <person name="Murphy C."/>
            <person name="Pearson M."/>
            <person name="Poon T.W."/>
            <person name="Priest M."/>
            <person name="Roberts A."/>
            <person name="Saif S."/>
            <person name="Shea T."/>
            <person name="Sykes S."/>
            <person name="Wortman J."/>
            <person name="Nusbaum C."/>
            <person name="Birren B."/>
        </authorList>
    </citation>
    <scope>NUCLEOTIDE SEQUENCE [LARGE SCALE GENOMIC DNA]</scope>
    <source>
        <strain evidence="1">IAC_01/95</strain>
    </source>
</reference>